<dbReference type="InterPro" id="IPR039420">
    <property type="entry name" value="WalR-like"/>
</dbReference>
<evidence type="ECO:0000256" key="6">
    <source>
        <dbReference type="PROSITE-ProRule" id="PRU00169"/>
    </source>
</evidence>
<organism evidence="8 9">
    <name type="scientific">Candidatus Daviesbacteria bacterium RIFCSPLOWO2_02_FULL_38_15</name>
    <dbReference type="NCBI Taxonomy" id="1797794"/>
    <lineage>
        <taxon>Bacteria</taxon>
        <taxon>Candidatus Daviesiibacteriota</taxon>
    </lineage>
</organism>
<gene>
    <name evidence="8" type="ORF">A3H40_04405</name>
</gene>
<dbReference type="GO" id="GO:0000976">
    <property type="term" value="F:transcription cis-regulatory region binding"/>
    <property type="evidence" value="ECO:0007669"/>
    <property type="project" value="TreeGrafter"/>
</dbReference>
<dbReference type="GO" id="GO:0000156">
    <property type="term" value="F:phosphorelay response regulator activity"/>
    <property type="evidence" value="ECO:0007669"/>
    <property type="project" value="TreeGrafter"/>
</dbReference>
<dbReference type="CDD" id="cd17574">
    <property type="entry name" value="REC_OmpR"/>
    <property type="match status" value="1"/>
</dbReference>
<dbReference type="GO" id="GO:0032993">
    <property type="term" value="C:protein-DNA complex"/>
    <property type="evidence" value="ECO:0007669"/>
    <property type="project" value="TreeGrafter"/>
</dbReference>
<keyword evidence="5" id="KW-0804">Transcription</keyword>
<sequence>MNPQTKKILLVEDEDFIRDLYVRQLTKAGFLVKSASNGQTGLNLLNSETFDLLLLDIMLPGMNGLQLLRGFKTQNPNSPMMTILLTNLGQEAVIKEGFELGAQAYLIKASYTPDQIVNEVKNALGGGQTGENLILEKEPSAALRY</sequence>
<dbReference type="Pfam" id="PF00072">
    <property type="entry name" value="Response_reg"/>
    <property type="match status" value="1"/>
</dbReference>
<keyword evidence="3" id="KW-0805">Transcription regulation</keyword>
<dbReference type="GO" id="GO:0006355">
    <property type="term" value="P:regulation of DNA-templated transcription"/>
    <property type="evidence" value="ECO:0007669"/>
    <property type="project" value="TreeGrafter"/>
</dbReference>
<evidence type="ECO:0000256" key="3">
    <source>
        <dbReference type="ARBA" id="ARBA00023015"/>
    </source>
</evidence>
<dbReference type="InterPro" id="IPR011006">
    <property type="entry name" value="CheY-like_superfamily"/>
</dbReference>
<proteinExistence type="predicted"/>
<dbReference type="SMART" id="SM00448">
    <property type="entry name" value="REC"/>
    <property type="match status" value="1"/>
</dbReference>
<dbReference type="PANTHER" id="PTHR48111:SF1">
    <property type="entry name" value="TWO-COMPONENT RESPONSE REGULATOR ORR33"/>
    <property type="match status" value="1"/>
</dbReference>
<keyword evidence="1 6" id="KW-0597">Phosphoprotein</keyword>
<keyword evidence="4" id="KW-0238">DNA-binding</keyword>
<dbReference type="Proteomes" id="UP000177057">
    <property type="component" value="Unassembled WGS sequence"/>
</dbReference>
<dbReference type="EMBL" id="MFDV01000008">
    <property type="protein sequence ID" value="OGE72458.1"/>
    <property type="molecule type" value="Genomic_DNA"/>
</dbReference>
<evidence type="ECO:0000313" key="9">
    <source>
        <dbReference type="Proteomes" id="UP000177057"/>
    </source>
</evidence>
<dbReference type="PANTHER" id="PTHR48111">
    <property type="entry name" value="REGULATOR OF RPOS"/>
    <property type="match status" value="1"/>
</dbReference>
<evidence type="ECO:0000256" key="5">
    <source>
        <dbReference type="ARBA" id="ARBA00023163"/>
    </source>
</evidence>
<comment type="caution">
    <text evidence="8">The sequence shown here is derived from an EMBL/GenBank/DDBJ whole genome shotgun (WGS) entry which is preliminary data.</text>
</comment>
<dbReference type="InterPro" id="IPR001789">
    <property type="entry name" value="Sig_transdc_resp-reg_receiver"/>
</dbReference>
<evidence type="ECO:0000256" key="2">
    <source>
        <dbReference type="ARBA" id="ARBA00023012"/>
    </source>
</evidence>
<feature type="domain" description="Response regulatory" evidence="7">
    <location>
        <begin position="7"/>
        <end position="123"/>
    </location>
</feature>
<accession>A0A1F5N4C2</accession>
<keyword evidence="2" id="KW-0902">Two-component regulatory system</keyword>
<dbReference type="PROSITE" id="PS50110">
    <property type="entry name" value="RESPONSE_REGULATORY"/>
    <property type="match status" value="1"/>
</dbReference>
<name>A0A1F5N4C2_9BACT</name>
<evidence type="ECO:0000256" key="4">
    <source>
        <dbReference type="ARBA" id="ARBA00023125"/>
    </source>
</evidence>
<feature type="modified residue" description="4-aspartylphosphate" evidence="6">
    <location>
        <position position="56"/>
    </location>
</feature>
<reference evidence="8 9" key="1">
    <citation type="journal article" date="2016" name="Nat. Commun.">
        <title>Thousands of microbial genomes shed light on interconnected biogeochemical processes in an aquifer system.</title>
        <authorList>
            <person name="Anantharaman K."/>
            <person name="Brown C.T."/>
            <person name="Hug L.A."/>
            <person name="Sharon I."/>
            <person name="Castelle C.J."/>
            <person name="Probst A.J."/>
            <person name="Thomas B.C."/>
            <person name="Singh A."/>
            <person name="Wilkins M.J."/>
            <person name="Karaoz U."/>
            <person name="Brodie E.L."/>
            <person name="Williams K.H."/>
            <person name="Hubbard S.S."/>
            <person name="Banfield J.F."/>
        </authorList>
    </citation>
    <scope>NUCLEOTIDE SEQUENCE [LARGE SCALE GENOMIC DNA]</scope>
</reference>
<dbReference type="SUPFAM" id="SSF52172">
    <property type="entry name" value="CheY-like"/>
    <property type="match status" value="1"/>
</dbReference>
<evidence type="ECO:0000313" key="8">
    <source>
        <dbReference type="EMBL" id="OGE72458.1"/>
    </source>
</evidence>
<evidence type="ECO:0000256" key="1">
    <source>
        <dbReference type="ARBA" id="ARBA00022553"/>
    </source>
</evidence>
<evidence type="ECO:0000259" key="7">
    <source>
        <dbReference type="PROSITE" id="PS50110"/>
    </source>
</evidence>
<dbReference type="Gene3D" id="3.40.50.2300">
    <property type="match status" value="1"/>
</dbReference>
<dbReference type="AlphaFoldDB" id="A0A1F5N4C2"/>
<dbReference type="STRING" id="1797794.A3H40_04405"/>
<dbReference type="GO" id="GO:0005829">
    <property type="term" value="C:cytosol"/>
    <property type="evidence" value="ECO:0007669"/>
    <property type="project" value="TreeGrafter"/>
</dbReference>
<protein>
    <recommendedName>
        <fullName evidence="7">Response regulatory domain-containing protein</fullName>
    </recommendedName>
</protein>